<name>A0A077JWA2_PSEAI</name>
<reference evidence="9" key="5">
    <citation type="submission" date="2023-10" db="EMBL/GenBank/DDBJ databases">
        <title>Pathogen: clinical or host-associated sample.</title>
        <authorList>
            <person name="Hergert J."/>
            <person name="Casey R."/>
            <person name="Wagner J."/>
            <person name="Young E.L."/>
            <person name="Oakeson K.F."/>
        </authorList>
    </citation>
    <scope>NUCLEOTIDE SEQUENCE</scope>
    <source>
        <strain evidence="9">2021CK-01020</strain>
    </source>
</reference>
<dbReference type="InterPro" id="IPR036250">
    <property type="entry name" value="AcylCo_DH-like_C"/>
</dbReference>
<dbReference type="EMBL" id="NSNE01000009">
    <property type="protein sequence ID" value="RPM14207.1"/>
    <property type="molecule type" value="Genomic_DNA"/>
</dbReference>
<dbReference type="Gene3D" id="2.40.110.10">
    <property type="entry name" value="Butyryl-CoA Dehydrogenase, subunit A, domain 2"/>
    <property type="match status" value="1"/>
</dbReference>
<reference evidence="7 11" key="3">
    <citation type="submission" date="2019-11" db="EMBL/GenBank/DDBJ databases">
        <title>Genomes of ocular Pseudomonas aeruginosa isolates.</title>
        <authorList>
            <person name="Khan M."/>
            <person name="Rice S.A."/>
            <person name="Willcox M.D.P."/>
            <person name="Stapleton F."/>
        </authorList>
    </citation>
    <scope>NUCLEOTIDE SEQUENCE [LARGE SCALE GENOMIC DNA]</scope>
    <source>
        <strain evidence="7 11">PA221</strain>
    </source>
</reference>
<dbReference type="InterPro" id="IPR046373">
    <property type="entry name" value="Acyl-CoA_Oxase/DH_mid-dom_sf"/>
</dbReference>
<evidence type="ECO:0000259" key="5">
    <source>
        <dbReference type="Pfam" id="PF03241"/>
    </source>
</evidence>
<dbReference type="RefSeq" id="WP_003089259.1">
    <property type="nucleotide sequence ID" value="NZ_AP014622.1"/>
</dbReference>
<dbReference type="InterPro" id="IPR024719">
    <property type="entry name" value="HpaB/PvcC/4-BUDH_C"/>
</dbReference>
<protein>
    <submittedName>
        <fullName evidence="7">Paerucumarin biosynthesis protein PvcC</fullName>
    </submittedName>
    <submittedName>
        <fullName evidence="8">Pyoverdin chromophore biosynthetic protein pvcC</fullName>
    </submittedName>
</protein>
<dbReference type="GO" id="GO:0016627">
    <property type="term" value="F:oxidoreductase activity, acting on the CH-CH group of donors"/>
    <property type="evidence" value="ECO:0007669"/>
    <property type="project" value="InterPro"/>
</dbReference>
<feature type="domain" description="HpaB/PvcC/4-BUDH N-terminal" evidence="6">
    <location>
        <begin position="11"/>
        <end position="273"/>
    </location>
</feature>
<dbReference type="KEGG" id="paeb:NCGM1900_4274"/>
<dbReference type="Proteomes" id="UP001297540">
    <property type="component" value="Chromosome"/>
</dbReference>
<reference evidence="8 10" key="2">
    <citation type="submission" date="2019-01" db="EMBL/GenBank/DDBJ databases">
        <title>The Pseudomonas aeruginosa pan-genome provides new insights on its population structure, horizontal gene transfer and pathogenicity.</title>
        <authorList>
            <person name="Freschi L."/>
            <person name="Vincent A.T."/>
            <person name="Jeukens J."/>
            <person name="Emond-Rheault J.-G."/>
            <person name="Kukavica-Ibrulj I."/>
            <person name="Dupont M.-J."/>
            <person name="Charette S.J."/>
            <person name="Boyle B."/>
            <person name="Levesque R.C."/>
        </authorList>
    </citation>
    <scope>NUCLEOTIDE SEQUENCE [LARGE SCALE GENOMIC DNA]</scope>
    <source>
        <strain evidence="8 10">PA-W36</strain>
    </source>
</reference>
<evidence type="ECO:0000313" key="8">
    <source>
        <dbReference type="EMBL" id="RPM14207.1"/>
    </source>
</evidence>
<keyword evidence="3" id="KW-0560">Oxidoreductase</keyword>
<dbReference type="PANTHER" id="PTHR36117">
    <property type="entry name" value="4-HYDROXYPHENYLACETATE 3-MONOOXYGENASE-RELATED"/>
    <property type="match status" value="1"/>
</dbReference>
<accession>A0A077JWA2</accession>
<dbReference type="InterPro" id="IPR004925">
    <property type="entry name" value="HpaB/PvcC/4-BUDH"/>
</dbReference>
<evidence type="ECO:0000256" key="3">
    <source>
        <dbReference type="ARBA" id="ARBA00023002"/>
    </source>
</evidence>
<dbReference type="Gene3D" id="1.20.140.10">
    <property type="entry name" value="Butyryl-CoA Dehydrogenase, subunit A, domain 3"/>
    <property type="match status" value="1"/>
</dbReference>
<dbReference type="Proteomes" id="UP000433532">
    <property type="component" value="Unassembled WGS sequence"/>
</dbReference>
<evidence type="ECO:0000259" key="6">
    <source>
        <dbReference type="Pfam" id="PF11794"/>
    </source>
</evidence>
<dbReference type="InterPro" id="IPR024677">
    <property type="entry name" value="HpaB/PvcC"/>
</dbReference>
<sequence>MSHSVPNALMTGADYLDSLRDGRQVYLNGERVADVTRHRAFRNACRSIAGLYDGLHGEQRDVLTRVDAQGRRSHRFFTPAQNAEDLLGAREAIGCWSRMTYGFMGRTPDYKAAFMSGLEAGAGFYGDYRQNACAWHRAFADRGLFLNHAIINPPLDRSKAIHEMRDVFVHVERETDQGIVVSGAKMLATGSAITNATFVAPVASAQMEAGKAEDFAVVFFARMDNPGLRLMCRPSYEERASSPFDYPLSSRFDENDSVLLFDKALIPWEDVLVYRDLRRATGFYAESGFANLYNFQSGIRLGVKLELMIGLLSLGVRANGTQGFRGIQAALGELIALQHLLQALTTAMARDPERNAAGSAVPRLEYANALRIQVPQIWKRVRELLESALGGAPLVTVSGAADLRDGEARRLVDSYYRGAELEPEQRLKLFKLIWDATGSEFGARHAVYESHYSGNAEQIRLDSLAWASRRGHLAYCEAMVQRCMADYDIHGWLRGPWQHD</sequence>
<feature type="binding site" evidence="4">
    <location>
        <begin position="148"/>
        <end position="150"/>
    </location>
    <ligand>
        <name>FAD</name>
        <dbReference type="ChEBI" id="CHEBI:57692"/>
    </ligand>
</feature>
<reference evidence="8 10" key="1">
    <citation type="submission" date="2017-08" db="EMBL/GenBank/DDBJ databases">
        <authorList>
            <person name="Feschi L."/>
            <person name="Jeukens J."/>
            <person name="Emond-Rheault J.-G."/>
            <person name="Kukavica-Ibrulj I."/>
            <person name="Boyle B."/>
            <person name="Levesque R.C."/>
        </authorList>
    </citation>
    <scope>NUCLEOTIDE SEQUENCE [LARGE SCALE GENOMIC DNA]</scope>
    <source>
        <strain evidence="8 10">PA-W36</strain>
    </source>
</reference>
<evidence type="ECO:0000313" key="11">
    <source>
        <dbReference type="Proteomes" id="UP000433532"/>
    </source>
</evidence>
<dbReference type="Proteomes" id="UP000284767">
    <property type="component" value="Unassembled WGS sequence"/>
</dbReference>
<reference evidence="9" key="4">
    <citation type="submission" date="2023-06" db="EMBL/GenBank/DDBJ databases">
        <authorList>
            <consortium name="Clinical and Environmental Microbiology Branch: Whole genome sequencing antimicrobial resistance pathogens in the healthcare setting"/>
        </authorList>
    </citation>
    <scope>NUCLEOTIDE SEQUENCE</scope>
    <source>
        <strain evidence="9">2021CK-01020</strain>
    </source>
</reference>
<keyword evidence="2 4" id="KW-0274">FAD</keyword>
<dbReference type="PANTHER" id="PTHR36117:SF3">
    <property type="entry name" value="4-HYDROXYPHENYLACETATE 3-MONOOXYGENASE-RELATED"/>
    <property type="match status" value="1"/>
</dbReference>
<organism evidence="8 10">
    <name type="scientific">Pseudomonas aeruginosa</name>
    <dbReference type="NCBI Taxonomy" id="287"/>
    <lineage>
        <taxon>Bacteria</taxon>
        <taxon>Pseudomonadati</taxon>
        <taxon>Pseudomonadota</taxon>
        <taxon>Gammaproteobacteria</taxon>
        <taxon>Pseudomonadales</taxon>
        <taxon>Pseudomonadaceae</taxon>
        <taxon>Pseudomonas</taxon>
    </lineage>
</organism>
<dbReference type="EMBL" id="CP136986">
    <property type="protein sequence ID" value="WOS81170.1"/>
    <property type="molecule type" value="Genomic_DNA"/>
</dbReference>
<dbReference type="InterPro" id="IPR009100">
    <property type="entry name" value="AcylCoA_DH/oxidase_NM_dom_sf"/>
</dbReference>
<dbReference type="SUPFAM" id="SSF47203">
    <property type="entry name" value="Acyl-CoA dehydrogenase C-terminal domain-like"/>
    <property type="match status" value="1"/>
</dbReference>
<evidence type="ECO:0000256" key="2">
    <source>
        <dbReference type="ARBA" id="ARBA00022827"/>
    </source>
</evidence>
<dbReference type="PIRSF" id="PIRSF500125">
    <property type="entry name" value="4_HPA_large"/>
    <property type="match status" value="1"/>
</dbReference>
<dbReference type="InterPro" id="IPR024674">
    <property type="entry name" value="HpaB/PvcC/4-BUDH_N"/>
</dbReference>
<dbReference type="Pfam" id="PF11794">
    <property type="entry name" value="HpaB_N"/>
    <property type="match status" value="1"/>
</dbReference>
<dbReference type="EMBL" id="WOAD01000031">
    <property type="protein sequence ID" value="MUI38523.1"/>
    <property type="molecule type" value="Genomic_DNA"/>
</dbReference>
<evidence type="ECO:0000313" key="10">
    <source>
        <dbReference type="Proteomes" id="UP000284767"/>
    </source>
</evidence>
<dbReference type="PIRSF" id="PIRSF000331">
    <property type="entry name" value="HpaA_HpaB"/>
    <property type="match status" value="1"/>
</dbReference>
<evidence type="ECO:0000313" key="9">
    <source>
        <dbReference type="EMBL" id="WOS81170.1"/>
    </source>
</evidence>
<dbReference type="Pfam" id="PF03241">
    <property type="entry name" value="HpaB"/>
    <property type="match status" value="1"/>
</dbReference>
<dbReference type="AlphaFoldDB" id="A0A077JWA2"/>
<keyword evidence="1" id="KW-0285">Flavoprotein</keyword>
<gene>
    <name evidence="7" type="primary">pvcC</name>
    <name evidence="7" type="ORF">GNQ48_26295</name>
    <name evidence="8" type="ORF">IPC1295_16455</name>
    <name evidence="9" type="ORF">L4V69_18990</name>
</gene>
<feature type="binding site" evidence="4">
    <location>
        <position position="189"/>
    </location>
    <ligand>
        <name>FAD</name>
        <dbReference type="ChEBI" id="CHEBI:57692"/>
    </ligand>
</feature>
<feature type="domain" description="HpaB/PvcC/4-BUDH C-terminal" evidence="5">
    <location>
        <begin position="281"/>
        <end position="480"/>
    </location>
</feature>
<evidence type="ECO:0000256" key="4">
    <source>
        <dbReference type="PIRSR" id="PIRSR000331-2"/>
    </source>
</evidence>
<dbReference type="Gene3D" id="1.10.3140.10">
    <property type="entry name" value="4-hydroxybutyryl-coa dehydratase, domain 1"/>
    <property type="match status" value="1"/>
</dbReference>
<evidence type="ECO:0000313" key="7">
    <source>
        <dbReference type="EMBL" id="MUI38523.1"/>
    </source>
</evidence>
<proteinExistence type="predicted"/>
<evidence type="ECO:0000256" key="1">
    <source>
        <dbReference type="ARBA" id="ARBA00022630"/>
    </source>
</evidence>
<dbReference type="SUPFAM" id="SSF56645">
    <property type="entry name" value="Acyl-CoA dehydrogenase NM domain-like"/>
    <property type="match status" value="1"/>
</dbReference>